<sequence>MNNILVPTNFSENCRKAEELGLKMAEFYNSEIHFFHLIKTPVDWVRLDKQKEDRYPETKLEIGSAKADLRELEKKAEGQGLKCRTFLEFNGEINNILSHCGHFEHDFIVTGSSGTKGGIRELLGSNVEEIVRKAEVPVIVVKDKEVSFPFKDILFVSDFKEDVTEEFQHVKSLAEKCDARVHLLKVNTITDFNSIEQGLQPIKDFLKNFPGFTAYTMNVYNESGVEEGINDFLAYKNVDLIAMCTHGRTGFLSLFSSSTVEKITNHSELPVMTIKM</sequence>
<dbReference type="InterPro" id="IPR006015">
    <property type="entry name" value="Universal_stress_UspA"/>
</dbReference>
<reference evidence="4" key="1">
    <citation type="submission" date="2018-03" db="EMBL/GenBank/DDBJ databases">
        <title>Gramella fulva sp. nov., isolated from a dry surface of tidal flat.</title>
        <authorList>
            <person name="Hwang S.H."/>
            <person name="Hwang W.M."/>
            <person name="Kang K."/>
            <person name="Ahn T.-Y."/>
        </authorList>
    </citation>
    <scope>NUCLEOTIDE SEQUENCE [LARGE SCALE GENOMIC DNA]</scope>
    <source>
        <strain evidence="4">SH35</strain>
    </source>
</reference>
<dbReference type="AlphaFoldDB" id="A0A2R3Z8I1"/>
<dbReference type="InterPro" id="IPR006016">
    <property type="entry name" value="UspA"/>
</dbReference>
<dbReference type="Proteomes" id="UP000241507">
    <property type="component" value="Chromosome"/>
</dbReference>
<gene>
    <name evidence="3" type="ORF">C7S20_15650</name>
</gene>
<organism evidence="3 4">
    <name type="scientific">Christiangramia fulva</name>
    <dbReference type="NCBI Taxonomy" id="2126553"/>
    <lineage>
        <taxon>Bacteria</taxon>
        <taxon>Pseudomonadati</taxon>
        <taxon>Bacteroidota</taxon>
        <taxon>Flavobacteriia</taxon>
        <taxon>Flavobacteriales</taxon>
        <taxon>Flavobacteriaceae</taxon>
        <taxon>Christiangramia</taxon>
    </lineage>
</organism>
<dbReference type="SUPFAM" id="SSF52402">
    <property type="entry name" value="Adenine nucleotide alpha hydrolases-like"/>
    <property type="match status" value="2"/>
</dbReference>
<name>A0A2R3Z8I1_9FLAO</name>
<dbReference type="CDD" id="cd00293">
    <property type="entry name" value="USP-like"/>
    <property type="match status" value="2"/>
</dbReference>
<evidence type="ECO:0000259" key="2">
    <source>
        <dbReference type="Pfam" id="PF00582"/>
    </source>
</evidence>
<dbReference type="RefSeq" id="WP_107013356.1">
    <property type="nucleotide sequence ID" value="NZ_CP028136.1"/>
</dbReference>
<dbReference type="EMBL" id="CP028136">
    <property type="protein sequence ID" value="AVR46583.1"/>
    <property type="molecule type" value="Genomic_DNA"/>
</dbReference>
<feature type="domain" description="UspA" evidence="2">
    <location>
        <begin position="226"/>
        <end position="275"/>
    </location>
</feature>
<evidence type="ECO:0000256" key="1">
    <source>
        <dbReference type="ARBA" id="ARBA00008791"/>
    </source>
</evidence>
<evidence type="ECO:0000313" key="4">
    <source>
        <dbReference type="Proteomes" id="UP000241507"/>
    </source>
</evidence>
<accession>A0A2R3Z8I1</accession>
<dbReference type="Pfam" id="PF00582">
    <property type="entry name" value="Usp"/>
    <property type="match status" value="2"/>
</dbReference>
<protein>
    <submittedName>
        <fullName evidence="3">Universal stress protein</fullName>
    </submittedName>
</protein>
<feature type="domain" description="UspA" evidence="2">
    <location>
        <begin position="2"/>
        <end position="142"/>
    </location>
</feature>
<dbReference type="PANTHER" id="PTHR46268:SF6">
    <property type="entry name" value="UNIVERSAL STRESS PROTEIN UP12"/>
    <property type="match status" value="1"/>
</dbReference>
<dbReference type="OrthoDB" id="9788959at2"/>
<dbReference type="KEGG" id="grs:C7S20_15650"/>
<dbReference type="PANTHER" id="PTHR46268">
    <property type="entry name" value="STRESS RESPONSE PROTEIN NHAX"/>
    <property type="match status" value="1"/>
</dbReference>
<evidence type="ECO:0000313" key="3">
    <source>
        <dbReference type="EMBL" id="AVR46583.1"/>
    </source>
</evidence>
<dbReference type="PRINTS" id="PR01438">
    <property type="entry name" value="UNVRSLSTRESS"/>
</dbReference>
<dbReference type="Gene3D" id="3.40.50.12370">
    <property type="match status" value="1"/>
</dbReference>
<proteinExistence type="inferred from homology"/>
<comment type="similarity">
    <text evidence="1">Belongs to the universal stress protein A family.</text>
</comment>
<keyword evidence="4" id="KW-1185">Reference proteome</keyword>